<evidence type="ECO:0000256" key="6">
    <source>
        <dbReference type="SAM" id="Phobius"/>
    </source>
</evidence>
<feature type="transmembrane region" description="Helical" evidence="6">
    <location>
        <begin position="100"/>
        <end position="122"/>
    </location>
</feature>
<evidence type="ECO:0000313" key="9">
    <source>
        <dbReference type="Proteomes" id="UP001224122"/>
    </source>
</evidence>
<keyword evidence="9" id="KW-1185">Reference proteome</keyword>
<feature type="domain" description="DUF202" evidence="7">
    <location>
        <begin position="17"/>
        <end position="86"/>
    </location>
</feature>
<accession>A0ABT9XTG8</accession>
<feature type="transmembrane region" description="Helical" evidence="6">
    <location>
        <begin position="59"/>
        <end position="79"/>
    </location>
</feature>
<dbReference type="PANTHER" id="PTHR34187:SF2">
    <property type="entry name" value="DUF202 DOMAIN-CONTAINING PROTEIN"/>
    <property type="match status" value="1"/>
</dbReference>
<dbReference type="Pfam" id="PF02656">
    <property type="entry name" value="DUF202"/>
    <property type="match status" value="1"/>
</dbReference>
<keyword evidence="5 6" id="KW-0472">Membrane</keyword>
<dbReference type="RefSeq" id="WP_307406710.1">
    <property type="nucleotide sequence ID" value="NZ_JAUSTW010000002.1"/>
</dbReference>
<dbReference type="EMBL" id="JAUSTW010000002">
    <property type="protein sequence ID" value="MDQ0198673.1"/>
    <property type="molecule type" value="Genomic_DNA"/>
</dbReference>
<comment type="subcellular location">
    <subcellularLocation>
        <location evidence="1">Cell membrane</location>
        <topology evidence="1">Multi-pass membrane protein</topology>
    </subcellularLocation>
</comment>
<dbReference type="Proteomes" id="UP001224122">
    <property type="component" value="Unassembled WGS sequence"/>
</dbReference>
<dbReference type="PANTHER" id="PTHR34187">
    <property type="entry name" value="FGR18P"/>
    <property type="match status" value="1"/>
</dbReference>
<name>A0ABT9XTG8_9BACI</name>
<comment type="caution">
    <text evidence="8">The sequence shown here is derived from an EMBL/GenBank/DDBJ whole genome shotgun (WGS) entry which is preliminary data.</text>
</comment>
<organism evidence="8 9">
    <name type="scientific">Neobacillus ginsengisoli</name>
    <dbReference type="NCBI Taxonomy" id="904295"/>
    <lineage>
        <taxon>Bacteria</taxon>
        <taxon>Bacillati</taxon>
        <taxon>Bacillota</taxon>
        <taxon>Bacilli</taxon>
        <taxon>Bacillales</taxon>
        <taxon>Bacillaceae</taxon>
        <taxon>Neobacillus</taxon>
    </lineage>
</organism>
<keyword evidence="3 6" id="KW-0812">Transmembrane</keyword>
<protein>
    <submittedName>
        <fullName evidence="8">Membrane protein</fullName>
    </submittedName>
</protein>
<feature type="transmembrane region" description="Helical" evidence="6">
    <location>
        <begin position="25"/>
        <end position="47"/>
    </location>
</feature>
<proteinExistence type="predicted"/>
<reference evidence="8 9" key="1">
    <citation type="submission" date="2023-07" db="EMBL/GenBank/DDBJ databases">
        <title>Genomic Encyclopedia of Type Strains, Phase IV (KMG-IV): sequencing the most valuable type-strain genomes for metagenomic binning, comparative biology and taxonomic classification.</title>
        <authorList>
            <person name="Goeker M."/>
        </authorList>
    </citation>
    <scope>NUCLEOTIDE SEQUENCE [LARGE SCALE GENOMIC DNA]</scope>
    <source>
        <strain evidence="8 9">DSM 27594</strain>
    </source>
</reference>
<keyword evidence="2" id="KW-1003">Cell membrane</keyword>
<evidence type="ECO:0000256" key="2">
    <source>
        <dbReference type="ARBA" id="ARBA00022475"/>
    </source>
</evidence>
<evidence type="ECO:0000313" key="8">
    <source>
        <dbReference type="EMBL" id="MDQ0198673.1"/>
    </source>
</evidence>
<evidence type="ECO:0000256" key="5">
    <source>
        <dbReference type="ARBA" id="ARBA00023136"/>
    </source>
</evidence>
<dbReference type="InterPro" id="IPR003807">
    <property type="entry name" value="DUF202"/>
</dbReference>
<keyword evidence="4 6" id="KW-1133">Transmembrane helix</keyword>
<evidence type="ECO:0000259" key="7">
    <source>
        <dbReference type="Pfam" id="PF02656"/>
    </source>
</evidence>
<evidence type="ECO:0000256" key="1">
    <source>
        <dbReference type="ARBA" id="ARBA00004651"/>
    </source>
</evidence>
<sequence length="129" mass="14787">MEEISKEKTIDSKYIQQHLANERTFLAWIRTCITIMGVGFLITNLHFSTLSEKIAIGDLLAKIIGLASIIVGILSLLIATFSYFKKGNDINQQSFRYSKFLVYFLTISLILIILVFGFYYLFVWGMLKS</sequence>
<evidence type="ECO:0000256" key="3">
    <source>
        <dbReference type="ARBA" id="ARBA00022692"/>
    </source>
</evidence>
<gene>
    <name evidence="8" type="ORF">J2S10_001814</name>
</gene>
<evidence type="ECO:0000256" key="4">
    <source>
        <dbReference type="ARBA" id="ARBA00022989"/>
    </source>
</evidence>
<dbReference type="InterPro" id="IPR052053">
    <property type="entry name" value="IM_YidH-like"/>
</dbReference>